<dbReference type="Pfam" id="PF25782">
    <property type="entry name" value="TPR_CAND1"/>
    <property type="match status" value="1"/>
</dbReference>
<keyword evidence="2" id="KW-0677">Repeat</keyword>
<dbReference type="OrthoDB" id="6260732at2759"/>
<evidence type="ECO:0000313" key="7">
    <source>
        <dbReference type="Proteomes" id="UP000186594"/>
    </source>
</evidence>
<feature type="compositionally biased region" description="Acidic residues" evidence="4">
    <location>
        <begin position="307"/>
        <end position="326"/>
    </location>
</feature>
<dbReference type="GO" id="GO:0010265">
    <property type="term" value="P:SCF complex assembly"/>
    <property type="evidence" value="ECO:0007669"/>
    <property type="project" value="InterPro"/>
</dbReference>
<name>A0A1U7LPI2_NEOID</name>
<dbReference type="PANTHER" id="PTHR12696">
    <property type="entry name" value="TIP120"/>
    <property type="match status" value="1"/>
</dbReference>
<evidence type="ECO:0000256" key="4">
    <source>
        <dbReference type="SAM" id="MobiDB-lite"/>
    </source>
</evidence>
<comment type="similarity">
    <text evidence="1">Belongs to the CAND family.</text>
</comment>
<evidence type="ECO:0000259" key="5">
    <source>
        <dbReference type="Pfam" id="PF08623"/>
    </source>
</evidence>
<dbReference type="InterPro" id="IPR011989">
    <property type="entry name" value="ARM-like"/>
</dbReference>
<protein>
    <submittedName>
        <fullName evidence="6">Cullin-associated NEDD8-dissociated protein 1</fullName>
    </submittedName>
</protein>
<dbReference type="Proteomes" id="UP000186594">
    <property type="component" value="Unassembled WGS sequence"/>
</dbReference>
<feature type="region of interest" description="Disordered" evidence="4">
    <location>
        <begin position="302"/>
        <end position="326"/>
    </location>
</feature>
<organism evidence="6 7">
    <name type="scientific">Neolecta irregularis (strain DAH-3)</name>
    <dbReference type="NCBI Taxonomy" id="1198029"/>
    <lineage>
        <taxon>Eukaryota</taxon>
        <taxon>Fungi</taxon>
        <taxon>Dikarya</taxon>
        <taxon>Ascomycota</taxon>
        <taxon>Taphrinomycotina</taxon>
        <taxon>Neolectales</taxon>
        <taxon>Neolectaceae</taxon>
        <taxon>Neolecta</taxon>
    </lineage>
</organism>
<proteinExistence type="inferred from homology"/>
<sequence length="1182" mass="130595">MAAYQYVQFQEKMRSPDADIRYMAVNDLHDKLSSQIHPLDEGSSTKLVDAFIKLLGDTNGDVQNMTVKCLAPFVRCCRDNHTQDLINRLCEGARKKSDVADISATALRTVIVEISASSSTAPTITKQLLPRLMEQLNQVSETSDVQVDSVDVLIELINKFGQFITDHAKVQKVLLQLLTSSRAAVRKRAVIALAALSRISLESLVSALMSHIIEGFRVQKSDEGRLTLLNLTNQVARTDRRIAGYIKLIYPPIRDSLKIDNNEIREAGLVSLETFIIQCSGDMAQYLEEAIEIGNEYIKHDPNYAGGDDDEDMEDTEEVDEDFDEDDFTDNEDISWKVRRASAKLLASIISTYPTHLSQFYNFIAPVLISRFSDREETVRIEVLKAFTILLEQTSEIDGQRSKKRRRESGESIGSKSLLREHASKLSTSIKRQAASPSANTQIAAFILLRQLCITLYGGLYDIMAGLVKPISSILTSMSGGSSSSSSTLKIAVLEFVDEVAAHPTLINLQPYLDILSNAVTASINDKFYKIAAQAVDTLVPLIKPSNASTLIPIILEKVENPSTEAEVRERGICALAEILPIAEDSLALRILGILLDRLRNETTRIIAIKCIETSASSVPQFPAEWVSQVVEEFTSYLRKQNRALKTSTLSALAALLAKNPISQETETIIATSLRSALDTEDLAIVTPALTILTRLSPESAHAIDSVINLISLPVVQGNRPTVDAILEYLAAVSKTDNAEGLVTTLRNRAVVGAEQGIVAEAIATLLCHGQDSKFSEFIELVKKPKSSERERSLGLLVVGHVGKKQDLSSINGLQNTITGQFLNPSDTVKSAAAFALGAVTSGNVSFFLPGVMSKIYTEPTQRSSLVHALKEVIASDNSGIKAFAMEMWKIFFDTQTVTDDGSKLAAAECIGRLALLDSQVFLPELKKYIRSNNTSTRVIVIAAIRYTLIHASPAANEGLRFLLDDFHVLLQDRDIEIRRSALATLKSIVHNKLCVILPQMDTILPILFHETGIKKELVKVVVMGPFKHTVDDGLELRKTAYETLYELLDTPLAGQNINMFLDRVVAGLSDEQDIKILCNLMLIKITEINKADTQKRLDEVSNKYTTVLSLKLKESALKQEIEKNMELRRSVLRTSLVLEGLAVPVLTPKFSEYLRNMKQLYSVEIRDMEKIEGEIDAMDTT</sequence>
<dbReference type="InterPro" id="IPR016024">
    <property type="entry name" value="ARM-type_fold"/>
</dbReference>
<dbReference type="Gene3D" id="1.25.10.10">
    <property type="entry name" value="Leucine-rich Repeat Variant"/>
    <property type="match status" value="1"/>
</dbReference>
<dbReference type="Pfam" id="PF08623">
    <property type="entry name" value="TIP120"/>
    <property type="match status" value="1"/>
</dbReference>
<keyword evidence="7" id="KW-1185">Reference proteome</keyword>
<feature type="domain" description="TATA-binding protein interacting (TIP20)" evidence="5">
    <location>
        <begin position="996"/>
        <end position="1158"/>
    </location>
</feature>
<keyword evidence="3" id="KW-0833">Ubl conjugation pathway</keyword>
<comment type="caution">
    <text evidence="6">The sequence shown here is derived from an EMBL/GenBank/DDBJ whole genome shotgun (WGS) entry which is preliminary data.</text>
</comment>
<evidence type="ECO:0000256" key="2">
    <source>
        <dbReference type="ARBA" id="ARBA00022737"/>
    </source>
</evidence>
<accession>A0A1U7LPI2</accession>
<dbReference type="AlphaFoldDB" id="A0A1U7LPI2"/>
<dbReference type="InterPro" id="IPR039852">
    <property type="entry name" value="CAND1/CAND2"/>
</dbReference>
<reference evidence="6 7" key="1">
    <citation type="submission" date="2016-04" db="EMBL/GenBank/DDBJ databases">
        <title>Evolutionary innovation and constraint leading to complex multicellularity in the Ascomycota.</title>
        <authorList>
            <person name="Cisse O."/>
            <person name="Nguyen A."/>
            <person name="Hewitt D.A."/>
            <person name="Jedd G."/>
            <person name="Stajich J.E."/>
        </authorList>
    </citation>
    <scope>NUCLEOTIDE SEQUENCE [LARGE SCALE GENOMIC DNA]</scope>
    <source>
        <strain evidence="6 7">DAH-3</strain>
    </source>
</reference>
<dbReference type="SUPFAM" id="SSF48371">
    <property type="entry name" value="ARM repeat"/>
    <property type="match status" value="1"/>
</dbReference>
<dbReference type="STRING" id="1198029.A0A1U7LPI2"/>
<evidence type="ECO:0000256" key="1">
    <source>
        <dbReference type="ARBA" id="ARBA00007657"/>
    </source>
</evidence>
<evidence type="ECO:0000256" key="3">
    <source>
        <dbReference type="ARBA" id="ARBA00022786"/>
    </source>
</evidence>
<gene>
    <name evidence="6" type="ORF">NEOLI_003720</name>
</gene>
<dbReference type="EMBL" id="LXFE01000727">
    <property type="protein sequence ID" value="OLL24576.1"/>
    <property type="molecule type" value="Genomic_DNA"/>
</dbReference>
<dbReference type="OMA" id="AYIPHFQ"/>
<evidence type="ECO:0000313" key="6">
    <source>
        <dbReference type="EMBL" id="OLL24576.1"/>
    </source>
</evidence>
<dbReference type="InterPro" id="IPR013932">
    <property type="entry name" value="TATA-bd_TIP120"/>
</dbReference>